<dbReference type="PANTHER" id="PTHR22807">
    <property type="entry name" value="NOP2 YEAST -RELATED NOL1/NOP2/FMU SUN DOMAIN-CONTAINING"/>
    <property type="match status" value="1"/>
</dbReference>
<keyword evidence="1 5" id="KW-0489">Methyltransferase</keyword>
<protein>
    <submittedName>
        <fullName evidence="7">RsmB/NOP family class I SAM-dependent RNA methyltransferase</fullName>
    </submittedName>
</protein>
<keyword evidence="4 5" id="KW-0694">RNA-binding</keyword>
<keyword evidence="8" id="KW-1185">Reference proteome</keyword>
<dbReference type="PANTHER" id="PTHR22807:SF53">
    <property type="entry name" value="RIBOSOMAL RNA SMALL SUBUNIT METHYLTRANSFERASE B-RELATED"/>
    <property type="match status" value="1"/>
</dbReference>
<dbReference type="Gene3D" id="3.40.50.150">
    <property type="entry name" value="Vaccinia Virus protein VP39"/>
    <property type="match status" value="1"/>
</dbReference>
<sequence>MNPKRITQQLRSFERLLADYDLKQPLAKFLTHFFKENRQMGANDRRTLSRWSYHYFRIGKALADLPTVERLTLAEYLCSKESDLVSVQAPALRTTLDAPLSVKIDRLAQDYGFELDHIFPLVRLASPALAISLFLESLLQQPDLFIRISPPYIKEVRQQLDKHQLTYQEISPTTIALPNGTNMSQYPELVGKIQVQDLSSQQTAHYFKAHDGESWWDACAASGGKSLLLWQTFPGVKLLVSDIRNSILRNLDERFDQAGIKHYRRKLIDLTKDPSVILGNERFDGIIMDIPCSGSGTWGRTPEMMQLFDQQKLAYFVELQRSILRQVVRYLKPNAPLIYITCSIFANENEEQVAYLESIGLRVAQMELLKGYEHRADTMFVARLLAP</sequence>
<keyword evidence="3 5" id="KW-0949">S-adenosyl-L-methionine</keyword>
<dbReference type="Pfam" id="PF01189">
    <property type="entry name" value="Methyltr_RsmB-F"/>
    <property type="match status" value="1"/>
</dbReference>
<evidence type="ECO:0000259" key="6">
    <source>
        <dbReference type="PROSITE" id="PS51686"/>
    </source>
</evidence>
<evidence type="ECO:0000256" key="2">
    <source>
        <dbReference type="ARBA" id="ARBA00022679"/>
    </source>
</evidence>
<evidence type="ECO:0000256" key="1">
    <source>
        <dbReference type="ARBA" id="ARBA00022603"/>
    </source>
</evidence>
<dbReference type="InterPro" id="IPR023267">
    <property type="entry name" value="RCMT"/>
</dbReference>
<feature type="domain" description="SAM-dependent MTase RsmB/NOP-type" evidence="6">
    <location>
        <begin position="121"/>
        <end position="387"/>
    </location>
</feature>
<evidence type="ECO:0000256" key="5">
    <source>
        <dbReference type="PROSITE-ProRule" id="PRU01023"/>
    </source>
</evidence>
<comment type="similarity">
    <text evidence="5">Belongs to the class I-like SAM-binding methyltransferase superfamily. RsmB/NOP family.</text>
</comment>
<reference evidence="8" key="1">
    <citation type="journal article" date="2019" name="Int. J. Syst. Evol. Microbiol.">
        <title>The Global Catalogue of Microorganisms (GCM) 10K type strain sequencing project: providing services to taxonomists for standard genome sequencing and annotation.</title>
        <authorList>
            <consortium name="The Broad Institute Genomics Platform"/>
            <consortium name="The Broad Institute Genome Sequencing Center for Infectious Disease"/>
            <person name="Wu L."/>
            <person name="Ma J."/>
        </authorList>
    </citation>
    <scope>NUCLEOTIDE SEQUENCE [LARGE SCALE GENOMIC DNA]</scope>
    <source>
        <strain evidence="8">JCM 18200</strain>
    </source>
</reference>
<feature type="active site" description="Nucleophile" evidence="5">
    <location>
        <position position="342"/>
    </location>
</feature>
<dbReference type="RefSeq" id="WP_345230076.1">
    <property type="nucleotide sequence ID" value="NZ_BAABIQ010000003.1"/>
</dbReference>
<evidence type="ECO:0000256" key="4">
    <source>
        <dbReference type="ARBA" id="ARBA00022884"/>
    </source>
</evidence>
<evidence type="ECO:0000313" key="7">
    <source>
        <dbReference type="EMBL" id="GAA4780572.1"/>
    </source>
</evidence>
<dbReference type="EMBL" id="BAABIQ010000003">
    <property type="protein sequence ID" value="GAA4780572.1"/>
    <property type="molecule type" value="Genomic_DNA"/>
</dbReference>
<accession>A0ABP9AGN3</accession>
<dbReference type="CDD" id="cd02440">
    <property type="entry name" value="AdoMet_MTases"/>
    <property type="match status" value="1"/>
</dbReference>
<comment type="caution">
    <text evidence="5">Lacks conserved residue(s) required for the propagation of feature annotation.</text>
</comment>
<name>A0ABP9AGN3_9SPHI</name>
<organism evidence="7 8">
    <name type="scientific">Olivibacter ginsenosidimutans</name>
    <dbReference type="NCBI Taxonomy" id="1176537"/>
    <lineage>
        <taxon>Bacteria</taxon>
        <taxon>Pseudomonadati</taxon>
        <taxon>Bacteroidota</taxon>
        <taxon>Sphingobacteriia</taxon>
        <taxon>Sphingobacteriales</taxon>
        <taxon>Sphingobacteriaceae</taxon>
        <taxon>Olivibacter</taxon>
    </lineage>
</organism>
<dbReference type="SUPFAM" id="SSF53335">
    <property type="entry name" value="S-adenosyl-L-methionine-dependent methyltransferases"/>
    <property type="match status" value="1"/>
</dbReference>
<dbReference type="InterPro" id="IPR001678">
    <property type="entry name" value="MeTrfase_RsmB-F_NOP2_dom"/>
</dbReference>
<feature type="binding site" evidence="5">
    <location>
        <position position="242"/>
    </location>
    <ligand>
        <name>S-adenosyl-L-methionine</name>
        <dbReference type="ChEBI" id="CHEBI:59789"/>
    </ligand>
</feature>
<dbReference type="GO" id="GO:0008168">
    <property type="term" value="F:methyltransferase activity"/>
    <property type="evidence" value="ECO:0007669"/>
    <property type="project" value="UniProtKB-KW"/>
</dbReference>
<evidence type="ECO:0000313" key="8">
    <source>
        <dbReference type="Proteomes" id="UP001501411"/>
    </source>
</evidence>
<feature type="binding site" evidence="5">
    <location>
        <position position="269"/>
    </location>
    <ligand>
        <name>S-adenosyl-L-methionine</name>
        <dbReference type="ChEBI" id="CHEBI:59789"/>
    </ligand>
</feature>
<keyword evidence="2 5" id="KW-0808">Transferase</keyword>
<dbReference type="GO" id="GO:0032259">
    <property type="term" value="P:methylation"/>
    <property type="evidence" value="ECO:0007669"/>
    <property type="project" value="UniProtKB-KW"/>
</dbReference>
<proteinExistence type="inferred from homology"/>
<comment type="caution">
    <text evidence="7">The sequence shown here is derived from an EMBL/GenBank/DDBJ whole genome shotgun (WGS) entry which is preliminary data.</text>
</comment>
<evidence type="ECO:0000256" key="3">
    <source>
        <dbReference type="ARBA" id="ARBA00022691"/>
    </source>
</evidence>
<dbReference type="PRINTS" id="PR02008">
    <property type="entry name" value="RCMTFAMILY"/>
</dbReference>
<gene>
    <name evidence="7" type="ORF">GCM10023231_04600</name>
</gene>
<dbReference type="InterPro" id="IPR049560">
    <property type="entry name" value="MeTrfase_RsmB-F_NOP2_cat"/>
</dbReference>
<feature type="binding site" evidence="5">
    <location>
        <position position="289"/>
    </location>
    <ligand>
        <name>S-adenosyl-L-methionine</name>
        <dbReference type="ChEBI" id="CHEBI:59789"/>
    </ligand>
</feature>
<dbReference type="InterPro" id="IPR029063">
    <property type="entry name" value="SAM-dependent_MTases_sf"/>
</dbReference>
<dbReference type="PROSITE" id="PS51686">
    <property type="entry name" value="SAM_MT_RSMB_NOP"/>
    <property type="match status" value="1"/>
</dbReference>
<dbReference type="Proteomes" id="UP001501411">
    <property type="component" value="Unassembled WGS sequence"/>
</dbReference>